<comment type="caution">
    <text evidence="2">The sequence shown here is derived from an EMBL/GenBank/DDBJ whole genome shotgun (WGS) entry which is preliminary data.</text>
</comment>
<dbReference type="Pfam" id="PF00126">
    <property type="entry name" value="HTH_1"/>
    <property type="match status" value="1"/>
</dbReference>
<dbReference type="Proteomes" id="UP000234667">
    <property type="component" value="Unassembled WGS sequence"/>
</dbReference>
<name>A0A2J5P899_9ENTR</name>
<reference evidence="2 3" key="1">
    <citation type="submission" date="2017-11" db="EMBL/GenBank/DDBJ databases">
        <authorList>
            <person name="Han C.G."/>
        </authorList>
    </citation>
    <scope>NUCLEOTIDE SEQUENCE [LARGE SCALE GENOMIC DNA]</scope>
    <source>
        <strain evidence="2 3">A10</strain>
    </source>
</reference>
<accession>A0A2J5P899</accession>
<organism evidence="2 3">
    <name type="scientific">Klebsiella michiganensis</name>
    <dbReference type="NCBI Taxonomy" id="1134687"/>
    <lineage>
        <taxon>Bacteria</taxon>
        <taxon>Pseudomonadati</taxon>
        <taxon>Pseudomonadota</taxon>
        <taxon>Gammaproteobacteria</taxon>
        <taxon>Enterobacterales</taxon>
        <taxon>Enterobacteriaceae</taxon>
        <taxon>Klebsiella/Raoultella group</taxon>
        <taxon>Klebsiella</taxon>
    </lineage>
</organism>
<dbReference type="InterPro" id="IPR036388">
    <property type="entry name" value="WH-like_DNA-bd_sf"/>
</dbReference>
<proteinExistence type="predicted"/>
<dbReference type="EMBL" id="PIDR01001591">
    <property type="protein sequence ID" value="PLO62085.1"/>
    <property type="molecule type" value="Genomic_DNA"/>
</dbReference>
<evidence type="ECO:0000313" key="3">
    <source>
        <dbReference type="Proteomes" id="UP000234667"/>
    </source>
</evidence>
<evidence type="ECO:0000259" key="1">
    <source>
        <dbReference type="PROSITE" id="PS50931"/>
    </source>
</evidence>
<sequence>MNHTTLEIFKTVAQERSVTRAAKRLGRAQSN</sequence>
<dbReference type="PROSITE" id="PS50931">
    <property type="entry name" value="HTH_LYSR"/>
    <property type="match status" value="1"/>
</dbReference>
<dbReference type="Gene3D" id="1.10.10.10">
    <property type="entry name" value="Winged helix-like DNA-binding domain superfamily/Winged helix DNA-binding domain"/>
    <property type="match status" value="1"/>
</dbReference>
<protein>
    <submittedName>
        <fullName evidence="2">LysR family transcriptional regulator</fullName>
    </submittedName>
</protein>
<evidence type="ECO:0000313" key="2">
    <source>
        <dbReference type="EMBL" id="PLO62085.1"/>
    </source>
</evidence>
<gene>
    <name evidence="2" type="ORF">CWN49_31645</name>
</gene>
<dbReference type="AlphaFoldDB" id="A0A2J5P899"/>
<reference evidence="2 3" key="2">
    <citation type="submission" date="2018-01" db="EMBL/GenBank/DDBJ databases">
        <title>Genomic study of Klebsiella pneumoniae.</title>
        <authorList>
            <person name="Yang Y."/>
            <person name="Bicalho R."/>
        </authorList>
    </citation>
    <scope>NUCLEOTIDE SEQUENCE [LARGE SCALE GENOMIC DNA]</scope>
    <source>
        <strain evidence="2 3">A10</strain>
    </source>
</reference>
<feature type="domain" description="HTH lysR-type" evidence="1">
    <location>
        <begin position="1"/>
        <end position="31"/>
    </location>
</feature>
<dbReference type="InterPro" id="IPR000847">
    <property type="entry name" value="LysR_HTH_N"/>
</dbReference>
<dbReference type="GO" id="GO:0003700">
    <property type="term" value="F:DNA-binding transcription factor activity"/>
    <property type="evidence" value="ECO:0007669"/>
    <property type="project" value="InterPro"/>
</dbReference>
<feature type="non-terminal residue" evidence="2">
    <location>
        <position position="31"/>
    </location>
</feature>